<dbReference type="EMBL" id="CP032134">
    <property type="protein sequence ID" value="AXY56125.1"/>
    <property type="molecule type" value="Genomic_DNA"/>
</dbReference>
<evidence type="ECO:0000256" key="1">
    <source>
        <dbReference type="SAM" id="Phobius"/>
    </source>
</evidence>
<keyword evidence="1" id="KW-0472">Membrane</keyword>
<feature type="transmembrane region" description="Helical" evidence="1">
    <location>
        <begin position="77"/>
        <end position="98"/>
    </location>
</feature>
<keyword evidence="1" id="KW-0812">Transmembrane</keyword>
<accession>A0A3B7LVW1</accession>
<dbReference type="KEGG" id="achi:CDG60_05795"/>
<reference evidence="3" key="1">
    <citation type="submission" date="2018-09" db="EMBL/GenBank/DDBJ databases">
        <title>The complete genome of Acinetobacter sp. strain WCHAc010005.</title>
        <authorList>
            <person name="Hu Y."/>
            <person name="Long H."/>
            <person name="Feng Y."/>
            <person name="Zong Z."/>
        </authorList>
    </citation>
    <scope>NUCLEOTIDE SEQUENCE [LARGE SCALE GENOMIC DNA]</scope>
    <source>
        <strain evidence="3">WCHAc010005</strain>
    </source>
</reference>
<dbReference type="RefSeq" id="WP_087513255.1">
    <property type="nucleotide sequence ID" value="NZ_CP032134.1"/>
</dbReference>
<feature type="transmembrane region" description="Helical" evidence="1">
    <location>
        <begin position="44"/>
        <end position="65"/>
    </location>
</feature>
<evidence type="ECO:0000313" key="3">
    <source>
        <dbReference type="Proteomes" id="UP000263753"/>
    </source>
</evidence>
<name>A0A3B7LVW1_9GAMM</name>
<evidence type="ECO:0000313" key="2">
    <source>
        <dbReference type="EMBL" id="AXY56125.1"/>
    </source>
</evidence>
<dbReference type="Proteomes" id="UP000263753">
    <property type="component" value="Chromosome"/>
</dbReference>
<dbReference type="AlphaFoldDB" id="A0A3B7LVW1"/>
<organism evidence="2 3">
    <name type="scientific">Acinetobacter chinensis</name>
    <dbReference type="NCBI Taxonomy" id="2004650"/>
    <lineage>
        <taxon>Bacteria</taxon>
        <taxon>Pseudomonadati</taxon>
        <taxon>Pseudomonadota</taxon>
        <taxon>Gammaproteobacteria</taxon>
        <taxon>Moraxellales</taxon>
        <taxon>Moraxellaceae</taxon>
        <taxon>Acinetobacter</taxon>
    </lineage>
</organism>
<gene>
    <name evidence="2" type="ORF">CDG60_05795</name>
</gene>
<sequence>MIKTQQATLFLQQLEQQYPRIFKRNFLLYGQIKAKGMLDDYKEFIPWGLAVMIFVSTAFALDELISMTFPQFEGVQSFGIGILIIMLFLMTAVPFIIKQIKHSSTHLYQQLSNTPLKLAVLIILQTVNIAFVQSSLLQSVLFFLTLSFGFVKFYKENMFREASSDMDYYNLQQVRRACLWSYKQTLKARAAMKFIPKDSDKFSIAEQHLAEFLELHLKLIKYENELSRTNKFTDLDEYVDSLM</sequence>
<proteinExistence type="predicted"/>
<keyword evidence="1" id="KW-1133">Transmembrane helix</keyword>
<protein>
    <submittedName>
        <fullName evidence="2">Uncharacterized protein</fullName>
    </submittedName>
</protein>
<feature type="transmembrane region" description="Helical" evidence="1">
    <location>
        <begin position="118"/>
        <end position="151"/>
    </location>
</feature>